<gene>
    <name evidence="2" type="ORF">SAMN04488057_104310</name>
</gene>
<keyword evidence="1" id="KW-0472">Membrane</keyword>
<feature type="transmembrane region" description="Helical" evidence="1">
    <location>
        <begin position="106"/>
        <end position="126"/>
    </location>
</feature>
<keyword evidence="1" id="KW-1133">Transmembrane helix</keyword>
<reference evidence="2 3" key="1">
    <citation type="submission" date="2016-11" db="EMBL/GenBank/DDBJ databases">
        <authorList>
            <person name="Jaros S."/>
            <person name="Januszkiewicz K."/>
            <person name="Wedrychowicz H."/>
        </authorList>
    </citation>
    <scope>NUCLEOTIDE SEQUENCE [LARGE SCALE GENOMIC DNA]</scope>
    <source>
        <strain evidence="2 3">CGMCC 1.6102</strain>
    </source>
</reference>
<protein>
    <recommendedName>
        <fullName evidence="4">Mercuric transport protein MerT</fullName>
    </recommendedName>
</protein>
<accession>A0A1M7MHT2</accession>
<feature type="transmembrane region" description="Helical" evidence="1">
    <location>
        <begin position="12"/>
        <end position="41"/>
    </location>
</feature>
<dbReference type="STRING" id="388280.SAMN04488057_104310"/>
<evidence type="ECO:0000313" key="3">
    <source>
        <dbReference type="Proteomes" id="UP000184513"/>
    </source>
</evidence>
<dbReference type="EMBL" id="FRCY01000004">
    <property type="protein sequence ID" value="SHM90511.1"/>
    <property type="molecule type" value="Genomic_DNA"/>
</dbReference>
<sequence length="134" mass="15034">MEVLKSLKQDFVSIASLFTSVSTLLCCALPSLLVAVGMGAVVAGMVSDFHALIWFSKYKEWTFLAAGILIGFNFWLFYGRKRDQVCEIDEYGNETPCDTAARWSKIILWISFGLYLLGLFSAYLLLPIQQFLGL</sequence>
<keyword evidence="1" id="KW-0812">Transmembrane</keyword>
<dbReference type="AlphaFoldDB" id="A0A1M7MHT2"/>
<evidence type="ECO:0008006" key="4">
    <source>
        <dbReference type="Google" id="ProtNLM"/>
    </source>
</evidence>
<proteinExistence type="predicted"/>
<evidence type="ECO:0000313" key="2">
    <source>
        <dbReference type="EMBL" id="SHM90511.1"/>
    </source>
</evidence>
<organism evidence="2 3">
    <name type="scientific">Cyclobacterium lianum</name>
    <dbReference type="NCBI Taxonomy" id="388280"/>
    <lineage>
        <taxon>Bacteria</taxon>
        <taxon>Pseudomonadati</taxon>
        <taxon>Bacteroidota</taxon>
        <taxon>Cytophagia</taxon>
        <taxon>Cytophagales</taxon>
        <taxon>Cyclobacteriaceae</taxon>
        <taxon>Cyclobacterium</taxon>
    </lineage>
</organism>
<evidence type="ECO:0000256" key="1">
    <source>
        <dbReference type="SAM" id="Phobius"/>
    </source>
</evidence>
<dbReference type="Proteomes" id="UP000184513">
    <property type="component" value="Unassembled WGS sequence"/>
</dbReference>
<feature type="transmembrane region" description="Helical" evidence="1">
    <location>
        <begin position="61"/>
        <end position="78"/>
    </location>
</feature>
<dbReference type="OrthoDB" id="838350at2"/>
<keyword evidence="3" id="KW-1185">Reference proteome</keyword>
<name>A0A1M7MHT2_9BACT</name>
<dbReference type="RefSeq" id="WP_073094076.1">
    <property type="nucleotide sequence ID" value="NZ_FRCY01000004.1"/>
</dbReference>